<feature type="region of interest" description="Disordered" evidence="1">
    <location>
        <begin position="172"/>
        <end position="242"/>
    </location>
</feature>
<proteinExistence type="predicted"/>
<dbReference type="EMBL" id="BGZK01007873">
    <property type="protein sequence ID" value="GBP05981.1"/>
    <property type="molecule type" value="Genomic_DNA"/>
</dbReference>
<comment type="caution">
    <text evidence="2">The sequence shown here is derived from an EMBL/GenBank/DDBJ whole genome shotgun (WGS) entry which is preliminary data.</text>
</comment>
<accession>A0A4C1SY91</accession>
<name>A0A4C1SY91_EUMVA</name>
<protein>
    <submittedName>
        <fullName evidence="2">Uncharacterized protein</fullName>
    </submittedName>
</protein>
<sequence length="242" mass="26339">MSQRRGCAGVGPLIGRAVRDARAREGGRARHSAVICERGPPQSVRLQPPTRKHSLLRVLKRSSGPPSARQSAIQRKRLIADSGLVSFGGPASPRANDIARPSGARGVTPRPYRRAQPASRAAARLRMEYEAARGACCDTETGRRNTARVVKKRLAMNLAEIEAATECDEAEEHAVHRTEDSASSCGSLIEHTTGSERTPPRIKRGYLGVKAWRTTPPEQRYRTEVQPGSVARREHSSERGGA</sequence>
<reference evidence="2 3" key="1">
    <citation type="journal article" date="2019" name="Commun. Biol.">
        <title>The bagworm genome reveals a unique fibroin gene that provides high tensile strength.</title>
        <authorList>
            <person name="Kono N."/>
            <person name="Nakamura H."/>
            <person name="Ohtoshi R."/>
            <person name="Tomita M."/>
            <person name="Numata K."/>
            <person name="Arakawa K."/>
        </authorList>
    </citation>
    <scope>NUCLEOTIDE SEQUENCE [LARGE SCALE GENOMIC DNA]</scope>
</reference>
<gene>
    <name evidence="2" type="ORF">EVAR_83026_1</name>
</gene>
<feature type="compositionally biased region" description="Polar residues" evidence="1">
    <location>
        <begin position="181"/>
        <end position="196"/>
    </location>
</feature>
<feature type="region of interest" description="Disordered" evidence="1">
    <location>
        <begin position="89"/>
        <end position="117"/>
    </location>
</feature>
<evidence type="ECO:0000313" key="3">
    <source>
        <dbReference type="Proteomes" id="UP000299102"/>
    </source>
</evidence>
<dbReference type="AlphaFoldDB" id="A0A4C1SY91"/>
<keyword evidence="3" id="KW-1185">Reference proteome</keyword>
<feature type="compositionally biased region" description="Basic and acidic residues" evidence="1">
    <location>
        <begin position="231"/>
        <end position="242"/>
    </location>
</feature>
<evidence type="ECO:0000313" key="2">
    <source>
        <dbReference type="EMBL" id="GBP05981.1"/>
    </source>
</evidence>
<evidence type="ECO:0000256" key="1">
    <source>
        <dbReference type="SAM" id="MobiDB-lite"/>
    </source>
</evidence>
<dbReference type="Proteomes" id="UP000299102">
    <property type="component" value="Unassembled WGS sequence"/>
</dbReference>
<organism evidence="2 3">
    <name type="scientific">Eumeta variegata</name>
    <name type="common">Bagworm moth</name>
    <name type="synonym">Eumeta japonica</name>
    <dbReference type="NCBI Taxonomy" id="151549"/>
    <lineage>
        <taxon>Eukaryota</taxon>
        <taxon>Metazoa</taxon>
        <taxon>Ecdysozoa</taxon>
        <taxon>Arthropoda</taxon>
        <taxon>Hexapoda</taxon>
        <taxon>Insecta</taxon>
        <taxon>Pterygota</taxon>
        <taxon>Neoptera</taxon>
        <taxon>Endopterygota</taxon>
        <taxon>Lepidoptera</taxon>
        <taxon>Glossata</taxon>
        <taxon>Ditrysia</taxon>
        <taxon>Tineoidea</taxon>
        <taxon>Psychidae</taxon>
        <taxon>Oiketicinae</taxon>
        <taxon>Eumeta</taxon>
    </lineage>
</organism>